<keyword evidence="1" id="KW-0805">Transcription regulation</keyword>
<evidence type="ECO:0000313" key="5">
    <source>
        <dbReference type="EMBL" id="RGR51692.1"/>
    </source>
</evidence>
<dbReference type="SUPFAM" id="SSF51182">
    <property type="entry name" value="RmlC-like cupins"/>
    <property type="match status" value="1"/>
</dbReference>
<evidence type="ECO:0000313" key="6">
    <source>
        <dbReference type="Proteomes" id="UP000266066"/>
    </source>
</evidence>
<sequence>MQQYTHEYIKSIPHLPVYCLLYETYRQMSPSHWHDHLEIIYVLEGELQISSNENTDIYANDGHILHKDEFYIINSSKIHSTNSKGMVKAFLIQVPYMYLDNYIEDYGHVRFLECYDGEKNTKKYDRMKALLKAITRIYCKKDKGYELRLMAKMNEFLYILYTSYSHINANMEKESKQIARLKGVLQYVAQSYQEQISLKTAADIASLNQEYFCRMFKRCMGVTFLEYINLVRIDHIHEELLVTDDSITDILERNGFTNYKVFSRMFKAQFGMTPRELRRLRHYS</sequence>
<dbReference type="PROSITE" id="PS00041">
    <property type="entry name" value="HTH_ARAC_FAMILY_1"/>
    <property type="match status" value="1"/>
</dbReference>
<dbReference type="SUPFAM" id="SSF46689">
    <property type="entry name" value="Homeodomain-like"/>
    <property type="match status" value="2"/>
</dbReference>
<dbReference type="InterPro" id="IPR003313">
    <property type="entry name" value="AraC-bd"/>
</dbReference>
<dbReference type="InterPro" id="IPR018062">
    <property type="entry name" value="HTH_AraC-typ_CS"/>
</dbReference>
<dbReference type="RefSeq" id="WP_118392677.1">
    <property type="nucleotide sequence ID" value="NZ_QRUJ01000038.1"/>
</dbReference>
<gene>
    <name evidence="5" type="ORF">DWY38_16200</name>
</gene>
<accession>A0A395UY34</accession>
<keyword evidence="3" id="KW-0804">Transcription</keyword>
<evidence type="ECO:0000259" key="4">
    <source>
        <dbReference type="PROSITE" id="PS01124"/>
    </source>
</evidence>
<dbReference type="EMBL" id="QRUJ01000038">
    <property type="protein sequence ID" value="RGR51692.1"/>
    <property type="molecule type" value="Genomic_DNA"/>
</dbReference>
<dbReference type="Pfam" id="PF12833">
    <property type="entry name" value="HTH_18"/>
    <property type="match status" value="1"/>
</dbReference>
<name>A0A395UY34_9FIRM</name>
<dbReference type="GO" id="GO:0043565">
    <property type="term" value="F:sequence-specific DNA binding"/>
    <property type="evidence" value="ECO:0007669"/>
    <property type="project" value="InterPro"/>
</dbReference>
<dbReference type="CDD" id="cd02208">
    <property type="entry name" value="cupin_RmlC-like"/>
    <property type="match status" value="1"/>
</dbReference>
<dbReference type="InterPro" id="IPR014710">
    <property type="entry name" value="RmlC-like_jellyroll"/>
</dbReference>
<comment type="caution">
    <text evidence="5">The sequence shown here is derived from an EMBL/GenBank/DDBJ whole genome shotgun (WGS) entry which is preliminary data.</text>
</comment>
<dbReference type="AlphaFoldDB" id="A0A395UY34"/>
<proteinExistence type="predicted"/>
<feature type="domain" description="HTH araC/xylS-type" evidence="4">
    <location>
        <begin position="182"/>
        <end position="280"/>
    </location>
</feature>
<dbReference type="InterPro" id="IPR009057">
    <property type="entry name" value="Homeodomain-like_sf"/>
</dbReference>
<dbReference type="Gene3D" id="2.60.120.10">
    <property type="entry name" value="Jelly Rolls"/>
    <property type="match status" value="1"/>
</dbReference>
<evidence type="ECO:0000256" key="1">
    <source>
        <dbReference type="ARBA" id="ARBA00023015"/>
    </source>
</evidence>
<dbReference type="InterPro" id="IPR018060">
    <property type="entry name" value="HTH_AraC"/>
</dbReference>
<dbReference type="PANTHER" id="PTHR43280:SF2">
    <property type="entry name" value="HTH-TYPE TRANSCRIPTIONAL REGULATOR EXSA"/>
    <property type="match status" value="1"/>
</dbReference>
<organism evidence="5 6">
    <name type="scientific">Agathobacter rectalis</name>
    <dbReference type="NCBI Taxonomy" id="39491"/>
    <lineage>
        <taxon>Bacteria</taxon>
        <taxon>Bacillati</taxon>
        <taxon>Bacillota</taxon>
        <taxon>Clostridia</taxon>
        <taxon>Lachnospirales</taxon>
        <taxon>Lachnospiraceae</taxon>
        <taxon>Agathobacter</taxon>
    </lineage>
</organism>
<dbReference type="Gene3D" id="1.10.10.60">
    <property type="entry name" value="Homeodomain-like"/>
    <property type="match status" value="2"/>
</dbReference>
<dbReference type="InterPro" id="IPR011051">
    <property type="entry name" value="RmlC_Cupin_sf"/>
</dbReference>
<dbReference type="Pfam" id="PF02311">
    <property type="entry name" value="AraC_binding"/>
    <property type="match status" value="1"/>
</dbReference>
<dbReference type="GO" id="GO:0003700">
    <property type="term" value="F:DNA-binding transcription factor activity"/>
    <property type="evidence" value="ECO:0007669"/>
    <property type="project" value="InterPro"/>
</dbReference>
<dbReference type="SMART" id="SM00342">
    <property type="entry name" value="HTH_ARAC"/>
    <property type="match status" value="1"/>
</dbReference>
<dbReference type="PROSITE" id="PS01124">
    <property type="entry name" value="HTH_ARAC_FAMILY_2"/>
    <property type="match status" value="1"/>
</dbReference>
<reference evidence="5 6" key="1">
    <citation type="submission" date="2018-08" db="EMBL/GenBank/DDBJ databases">
        <title>A genome reference for cultivated species of the human gut microbiota.</title>
        <authorList>
            <person name="Zou Y."/>
            <person name="Xue W."/>
            <person name="Luo G."/>
        </authorList>
    </citation>
    <scope>NUCLEOTIDE SEQUENCE [LARGE SCALE GENOMIC DNA]</scope>
    <source>
        <strain evidence="5 6">AF25-15</strain>
    </source>
</reference>
<evidence type="ECO:0000256" key="2">
    <source>
        <dbReference type="ARBA" id="ARBA00023125"/>
    </source>
</evidence>
<protein>
    <submittedName>
        <fullName evidence="5">AraC family transcriptional regulator</fullName>
    </submittedName>
</protein>
<dbReference type="Proteomes" id="UP000266066">
    <property type="component" value="Unassembled WGS sequence"/>
</dbReference>
<evidence type="ECO:0000256" key="3">
    <source>
        <dbReference type="ARBA" id="ARBA00023163"/>
    </source>
</evidence>
<keyword evidence="2" id="KW-0238">DNA-binding</keyword>
<dbReference type="PANTHER" id="PTHR43280">
    <property type="entry name" value="ARAC-FAMILY TRANSCRIPTIONAL REGULATOR"/>
    <property type="match status" value="1"/>
</dbReference>